<organism evidence="2">
    <name type="scientific">Amphimedon queenslandica</name>
    <name type="common">Sponge</name>
    <dbReference type="NCBI Taxonomy" id="400682"/>
    <lineage>
        <taxon>Eukaryota</taxon>
        <taxon>Metazoa</taxon>
        <taxon>Porifera</taxon>
        <taxon>Demospongiae</taxon>
        <taxon>Heteroscleromorpha</taxon>
        <taxon>Haplosclerida</taxon>
        <taxon>Niphatidae</taxon>
        <taxon>Amphimedon</taxon>
    </lineage>
</organism>
<sequence length="107" mass="11992">MVSTNVPFTPFPQSSSITYTLGSLTAPRLIPSLRATAETKTLIKFSDQTRMTEYPNTKNTPKITRGRNKKSHMSSYHIPCVFIVVLVILSSVNKSSQITPNDQWLFS</sequence>
<dbReference type="EnsemblMetazoa" id="Aqu2.1.31408_001">
    <property type="protein sequence ID" value="Aqu2.1.31408_001"/>
    <property type="gene ID" value="Aqu2.1.31408"/>
</dbReference>
<name>A0A1X7UUF1_AMPQE</name>
<feature type="transmembrane region" description="Helical" evidence="1">
    <location>
        <begin position="75"/>
        <end position="92"/>
    </location>
</feature>
<accession>A0A1X7UUF1</accession>
<dbReference type="InParanoid" id="A0A1X7UUF1"/>
<dbReference type="AlphaFoldDB" id="A0A1X7UUF1"/>
<evidence type="ECO:0000256" key="1">
    <source>
        <dbReference type="SAM" id="Phobius"/>
    </source>
</evidence>
<reference evidence="2" key="1">
    <citation type="submission" date="2017-05" db="UniProtKB">
        <authorList>
            <consortium name="EnsemblMetazoa"/>
        </authorList>
    </citation>
    <scope>IDENTIFICATION</scope>
</reference>
<proteinExistence type="predicted"/>
<protein>
    <recommendedName>
        <fullName evidence="3">Transmembrane protein</fullName>
    </recommendedName>
</protein>
<evidence type="ECO:0000313" key="2">
    <source>
        <dbReference type="EnsemblMetazoa" id="Aqu2.1.31408_001"/>
    </source>
</evidence>
<keyword evidence="1" id="KW-0812">Transmembrane</keyword>
<evidence type="ECO:0008006" key="3">
    <source>
        <dbReference type="Google" id="ProtNLM"/>
    </source>
</evidence>
<keyword evidence="1" id="KW-1133">Transmembrane helix</keyword>
<keyword evidence="1" id="KW-0472">Membrane</keyword>